<reference evidence="1" key="1">
    <citation type="submission" date="2023-03" db="EMBL/GenBank/DDBJ databases">
        <title>Electrophorus voltai genome.</title>
        <authorList>
            <person name="Bian C."/>
        </authorList>
    </citation>
    <scope>NUCLEOTIDE SEQUENCE</scope>
    <source>
        <strain evidence="1">CB-2022</strain>
        <tissue evidence="1">Muscle</tissue>
    </source>
</reference>
<gene>
    <name evidence="1" type="ORF">P4O66_017941</name>
</gene>
<dbReference type="EMBL" id="JAROKS010000025">
    <property type="protein sequence ID" value="KAK1786229.1"/>
    <property type="molecule type" value="Genomic_DNA"/>
</dbReference>
<dbReference type="InterPro" id="IPR043502">
    <property type="entry name" value="DNA/RNA_pol_sf"/>
</dbReference>
<name>A0AAD9DMW8_9TELE</name>
<sequence length="123" mass="13590">MSERLPSLPLGVTEYKVMPYGLSVAPSVFQAFIVLQEEIGRFVIAYMTSSSTHLIFGPTQSKTPKPVTPRKLMTERSWSHIDLDFITDLPCSEDDAGNALCLPTEEKLRDIPIGCSSTLSLLD</sequence>
<keyword evidence="2" id="KW-1185">Reference proteome</keyword>
<evidence type="ECO:0000313" key="1">
    <source>
        <dbReference type="EMBL" id="KAK1786229.1"/>
    </source>
</evidence>
<evidence type="ECO:0000313" key="2">
    <source>
        <dbReference type="Proteomes" id="UP001239994"/>
    </source>
</evidence>
<organism evidence="1 2">
    <name type="scientific">Electrophorus voltai</name>
    <dbReference type="NCBI Taxonomy" id="2609070"/>
    <lineage>
        <taxon>Eukaryota</taxon>
        <taxon>Metazoa</taxon>
        <taxon>Chordata</taxon>
        <taxon>Craniata</taxon>
        <taxon>Vertebrata</taxon>
        <taxon>Euteleostomi</taxon>
        <taxon>Actinopterygii</taxon>
        <taxon>Neopterygii</taxon>
        <taxon>Teleostei</taxon>
        <taxon>Ostariophysi</taxon>
        <taxon>Gymnotiformes</taxon>
        <taxon>Gymnotoidei</taxon>
        <taxon>Gymnotidae</taxon>
        <taxon>Electrophorus</taxon>
    </lineage>
</organism>
<dbReference type="AlphaFoldDB" id="A0AAD9DMW8"/>
<protein>
    <submittedName>
        <fullName evidence="1">Uncharacterized protein</fullName>
    </submittedName>
</protein>
<comment type="caution">
    <text evidence="1">The sequence shown here is derived from an EMBL/GenBank/DDBJ whole genome shotgun (WGS) entry which is preliminary data.</text>
</comment>
<proteinExistence type="predicted"/>
<dbReference type="SUPFAM" id="SSF56672">
    <property type="entry name" value="DNA/RNA polymerases"/>
    <property type="match status" value="1"/>
</dbReference>
<accession>A0AAD9DMW8</accession>
<dbReference type="Proteomes" id="UP001239994">
    <property type="component" value="Unassembled WGS sequence"/>
</dbReference>